<evidence type="ECO:0008006" key="3">
    <source>
        <dbReference type="Google" id="ProtNLM"/>
    </source>
</evidence>
<dbReference type="EMBL" id="JACJVR010000059">
    <property type="protein sequence ID" value="MBB6692819.1"/>
    <property type="molecule type" value="Genomic_DNA"/>
</dbReference>
<organism evidence="1 2">
    <name type="scientific">Cohnella xylanilytica</name>
    <dbReference type="NCBI Taxonomy" id="557555"/>
    <lineage>
        <taxon>Bacteria</taxon>
        <taxon>Bacillati</taxon>
        <taxon>Bacillota</taxon>
        <taxon>Bacilli</taxon>
        <taxon>Bacillales</taxon>
        <taxon>Paenibacillaceae</taxon>
        <taxon>Cohnella</taxon>
    </lineage>
</organism>
<reference evidence="1 2" key="1">
    <citation type="submission" date="2020-08" db="EMBL/GenBank/DDBJ databases">
        <title>Cohnella phylogeny.</title>
        <authorList>
            <person name="Dunlap C."/>
        </authorList>
    </citation>
    <scope>NUCLEOTIDE SEQUENCE [LARGE SCALE GENOMIC DNA]</scope>
    <source>
        <strain evidence="1 2">DSM 25239</strain>
    </source>
</reference>
<keyword evidence="2" id="KW-1185">Reference proteome</keyword>
<dbReference type="AlphaFoldDB" id="A0A841TZ43"/>
<protein>
    <recommendedName>
        <fullName evidence="3">Carbohydrate binding protein with CBM6 domain</fullName>
    </recommendedName>
</protein>
<evidence type="ECO:0000313" key="2">
    <source>
        <dbReference type="Proteomes" id="UP000553776"/>
    </source>
</evidence>
<name>A0A841TZ43_9BACL</name>
<sequence>MQTAYLKTDGGVSGEFSQSLTLAAGTYKLSFKAAQRASFGGVQSFNVLFDNAAIGTFTPASGTFATYTTNSSAATAGSHTIKFAATTTTGDNTAFIDDIVIGAA</sequence>
<proteinExistence type="predicted"/>
<dbReference type="Gene3D" id="2.60.120.260">
    <property type="entry name" value="Galactose-binding domain-like"/>
    <property type="match status" value="1"/>
</dbReference>
<dbReference type="RefSeq" id="WP_185136801.1">
    <property type="nucleotide sequence ID" value="NZ_JACJVR010000059.1"/>
</dbReference>
<gene>
    <name evidence="1" type="ORF">H7B90_15525</name>
</gene>
<comment type="caution">
    <text evidence="1">The sequence shown here is derived from an EMBL/GenBank/DDBJ whole genome shotgun (WGS) entry which is preliminary data.</text>
</comment>
<accession>A0A841TZ43</accession>
<evidence type="ECO:0000313" key="1">
    <source>
        <dbReference type="EMBL" id="MBB6692819.1"/>
    </source>
</evidence>
<dbReference type="Proteomes" id="UP000553776">
    <property type="component" value="Unassembled WGS sequence"/>
</dbReference>